<name>A0A502GLM9_9GAMM</name>
<dbReference type="Proteomes" id="UP000317663">
    <property type="component" value="Unassembled WGS sequence"/>
</dbReference>
<accession>A0A502GLM9</accession>
<proteinExistence type="predicted"/>
<dbReference type="Pfam" id="PF07409">
    <property type="entry name" value="GP46"/>
    <property type="match status" value="1"/>
</dbReference>
<protein>
    <submittedName>
        <fullName evidence="1">DUF2313 domain-containing protein</fullName>
    </submittedName>
</protein>
<dbReference type="OrthoDB" id="6592844at2"/>
<evidence type="ECO:0000313" key="2">
    <source>
        <dbReference type="Proteomes" id="UP000317663"/>
    </source>
</evidence>
<keyword evidence="2" id="KW-1185">Reference proteome</keyword>
<dbReference type="AlphaFoldDB" id="A0A502GLM9"/>
<sequence length="174" mass="19473">MQEGNDLDTAILISLFTDWLARADDEYDGEDRRGWWGDIEQEYPIGSRLWLLRRQKLTVATANKAESYASEALKWLIDDGIVAGITPVTQIVYDITISVFREARVGMSVCGDALNGENWPFTRLVTAPKTTITYAQAGMSYCGDPLRSWGNKRLECRLTGLAPSHTIVKFGYSS</sequence>
<reference evidence="1 2" key="1">
    <citation type="journal article" date="2019" name="Environ. Microbiol.">
        <title>Species interactions and distinct microbial communities in high Arctic permafrost affected cryosols are associated with the CH4 and CO2 gas fluxes.</title>
        <authorList>
            <person name="Altshuler I."/>
            <person name="Hamel J."/>
            <person name="Turney S."/>
            <person name="Magnuson E."/>
            <person name="Levesque R."/>
            <person name="Greer C."/>
            <person name="Whyte L.G."/>
        </authorList>
    </citation>
    <scope>NUCLEOTIDE SEQUENCE [LARGE SCALE GENOMIC DNA]</scope>
    <source>
        <strain evidence="1 2">E4</strain>
    </source>
</reference>
<comment type="caution">
    <text evidence="1">The sequence shown here is derived from an EMBL/GenBank/DDBJ whole genome shotgun (WGS) entry which is preliminary data.</text>
</comment>
<gene>
    <name evidence="1" type="ORF">EAH77_09700</name>
</gene>
<evidence type="ECO:0000313" key="1">
    <source>
        <dbReference type="EMBL" id="TPG62741.1"/>
    </source>
</evidence>
<dbReference type="InterPro" id="IPR010877">
    <property type="entry name" value="Phage_Mu_Gp46"/>
</dbReference>
<organism evidence="1 2">
    <name type="scientific">Ewingella americana</name>
    <dbReference type="NCBI Taxonomy" id="41202"/>
    <lineage>
        <taxon>Bacteria</taxon>
        <taxon>Pseudomonadati</taxon>
        <taxon>Pseudomonadota</taxon>
        <taxon>Gammaproteobacteria</taxon>
        <taxon>Enterobacterales</taxon>
        <taxon>Yersiniaceae</taxon>
        <taxon>Ewingella</taxon>
    </lineage>
</organism>
<dbReference type="EMBL" id="RCZD01000004">
    <property type="protein sequence ID" value="TPG62741.1"/>
    <property type="molecule type" value="Genomic_DNA"/>
</dbReference>